<dbReference type="AlphaFoldDB" id="A0A6M4H7R4"/>
<dbReference type="InterPro" id="IPR005119">
    <property type="entry name" value="LysR_subst-bd"/>
</dbReference>
<feature type="domain" description="HTH lysR-type" evidence="6">
    <location>
        <begin position="1"/>
        <end position="58"/>
    </location>
</feature>
<dbReference type="InterPro" id="IPR000847">
    <property type="entry name" value="LysR_HTH_N"/>
</dbReference>
<dbReference type="RefSeq" id="WP_171161460.1">
    <property type="nucleotide sequence ID" value="NZ_CP053073.1"/>
</dbReference>
<evidence type="ECO:0000256" key="2">
    <source>
        <dbReference type="ARBA" id="ARBA00023015"/>
    </source>
</evidence>
<dbReference type="GO" id="GO:0003677">
    <property type="term" value="F:DNA binding"/>
    <property type="evidence" value="ECO:0007669"/>
    <property type="project" value="UniProtKB-KW"/>
</dbReference>
<dbReference type="InterPro" id="IPR036390">
    <property type="entry name" value="WH_DNA-bd_sf"/>
</dbReference>
<dbReference type="SUPFAM" id="SSF46785">
    <property type="entry name" value="Winged helix' DNA-binding domain"/>
    <property type="match status" value="1"/>
</dbReference>
<evidence type="ECO:0000256" key="4">
    <source>
        <dbReference type="ARBA" id="ARBA00023159"/>
    </source>
</evidence>
<dbReference type="PANTHER" id="PTHR30346">
    <property type="entry name" value="TRANSCRIPTIONAL DUAL REGULATOR HCAR-RELATED"/>
    <property type="match status" value="1"/>
</dbReference>
<reference evidence="7 8" key="1">
    <citation type="submission" date="2020-04" db="EMBL/GenBank/DDBJ databases">
        <title>Usitatibacter rugosus gen. nov., sp. nov. and Usitatibacter palustris sp. nov., novel members of Usitatibacteraceae fam. nov. within the order Nitrosomonadales isolated from soil.</title>
        <authorList>
            <person name="Huber K.J."/>
            <person name="Neumann-Schaal M."/>
            <person name="Geppert A."/>
            <person name="Luckner M."/>
            <person name="Wanner G."/>
            <person name="Overmann J."/>
        </authorList>
    </citation>
    <scope>NUCLEOTIDE SEQUENCE [LARGE SCALE GENOMIC DNA]</scope>
    <source>
        <strain evidence="7 8">Swamp67</strain>
    </source>
</reference>
<keyword evidence="5" id="KW-0804">Transcription</keyword>
<dbReference type="Gene3D" id="1.10.10.10">
    <property type="entry name" value="Winged helix-like DNA-binding domain superfamily/Winged helix DNA-binding domain"/>
    <property type="match status" value="1"/>
</dbReference>
<dbReference type="EMBL" id="CP053073">
    <property type="protein sequence ID" value="QJR14733.1"/>
    <property type="molecule type" value="Genomic_DNA"/>
</dbReference>
<accession>A0A6M4H7R4</accession>
<keyword evidence="2" id="KW-0805">Transcription regulation</keyword>
<evidence type="ECO:0000313" key="8">
    <source>
        <dbReference type="Proteomes" id="UP000503096"/>
    </source>
</evidence>
<dbReference type="KEGG" id="upl:DSM104440_01543"/>
<dbReference type="PANTHER" id="PTHR30346:SF26">
    <property type="entry name" value="HYDROGEN PEROXIDE-INDUCIBLE GENES ACTIVATOR"/>
    <property type="match status" value="1"/>
</dbReference>
<evidence type="ECO:0000259" key="6">
    <source>
        <dbReference type="PROSITE" id="PS50931"/>
    </source>
</evidence>
<dbReference type="PRINTS" id="PR00039">
    <property type="entry name" value="HTHLYSR"/>
</dbReference>
<proteinExistence type="inferred from homology"/>
<comment type="similarity">
    <text evidence="1">Belongs to the LysR transcriptional regulatory family.</text>
</comment>
<dbReference type="PROSITE" id="PS50931">
    <property type="entry name" value="HTH_LYSR"/>
    <property type="match status" value="1"/>
</dbReference>
<organism evidence="7 8">
    <name type="scientific">Usitatibacter palustris</name>
    <dbReference type="NCBI Taxonomy" id="2732487"/>
    <lineage>
        <taxon>Bacteria</taxon>
        <taxon>Pseudomonadati</taxon>
        <taxon>Pseudomonadota</taxon>
        <taxon>Betaproteobacteria</taxon>
        <taxon>Nitrosomonadales</taxon>
        <taxon>Usitatibacteraceae</taxon>
        <taxon>Usitatibacter</taxon>
    </lineage>
</organism>
<dbReference type="FunFam" id="1.10.10.10:FF:000001">
    <property type="entry name" value="LysR family transcriptional regulator"/>
    <property type="match status" value="1"/>
</dbReference>
<dbReference type="InterPro" id="IPR036388">
    <property type="entry name" value="WH-like_DNA-bd_sf"/>
</dbReference>
<dbReference type="InParanoid" id="A0A6M4H7R4"/>
<dbReference type="SUPFAM" id="SSF53850">
    <property type="entry name" value="Periplasmic binding protein-like II"/>
    <property type="match status" value="1"/>
</dbReference>
<dbReference type="Proteomes" id="UP000503096">
    <property type="component" value="Chromosome"/>
</dbReference>
<name>A0A6M4H7R4_9PROT</name>
<dbReference type="GO" id="GO:0032993">
    <property type="term" value="C:protein-DNA complex"/>
    <property type="evidence" value="ECO:0007669"/>
    <property type="project" value="TreeGrafter"/>
</dbReference>
<evidence type="ECO:0000256" key="5">
    <source>
        <dbReference type="ARBA" id="ARBA00023163"/>
    </source>
</evidence>
<sequence>MTLTELKYVVALAQERHFGRAAQKCFVTQPTLSLALAKLEEELGLKLFERNKSEVIVTPRGGQVVEQARKVLDEVGKIQHIAKGSHDQLAGALRLGVIPTIGPYLLPDLIPILKKRAPAMTLSIEENLTGNLAPMLREGELDVVVIALPFSLPGVKTQVVYEEPFSVVVPEGHRWGTRKAVKPSELDEENLLVLNNGHCFRDQVLEACPGQPNTAQPEGRAGSSLETIRNMVASGLGVSVLPASALVSRYSSRLVRVVPFASPIPSRKVALAWRTSFDRPLAVEALAESIRSVKLPSIKIAK</sequence>
<dbReference type="CDD" id="cd08411">
    <property type="entry name" value="PBP2_OxyR"/>
    <property type="match status" value="1"/>
</dbReference>
<keyword evidence="3" id="KW-0238">DNA-binding</keyword>
<evidence type="ECO:0000313" key="7">
    <source>
        <dbReference type="EMBL" id="QJR14733.1"/>
    </source>
</evidence>
<keyword evidence="8" id="KW-1185">Reference proteome</keyword>
<evidence type="ECO:0000256" key="3">
    <source>
        <dbReference type="ARBA" id="ARBA00023125"/>
    </source>
</evidence>
<dbReference type="GO" id="GO:0003700">
    <property type="term" value="F:DNA-binding transcription factor activity"/>
    <property type="evidence" value="ECO:0007669"/>
    <property type="project" value="InterPro"/>
</dbReference>
<keyword evidence="4" id="KW-0010">Activator</keyword>
<dbReference type="Gene3D" id="3.40.190.10">
    <property type="entry name" value="Periplasmic binding protein-like II"/>
    <property type="match status" value="2"/>
</dbReference>
<dbReference type="FunCoup" id="A0A6M4H7R4">
    <property type="interactions" value="220"/>
</dbReference>
<protein>
    <submittedName>
        <fullName evidence="7">Hydrogen peroxide sensor</fullName>
    </submittedName>
</protein>
<gene>
    <name evidence="7" type="primary">oxyR</name>
    <name evidence="7" type="ORF">DSM104440_01543</name>
</gene>
<dbReference type="Pfam" id="PF03466">
    <property type="entry name" value="LysR_substrate"/>
    <property type="match status" value="1"/>
</dbReference>
<dbReference type="Pfam" id="PF00126">
    <property type="entry name" value="HTH_1"/>
    <property type="match status" value="1"/>
</dbReference>
<evidence type="ECO:0000256" key="1">
    <source>
        <dbReference type="ARBA" id="ARBA00009437"/>
    </source>
</evidence>